<evidence type="ECO:0000313" key="2">
    <source>
        <dbReference type="Proteomes" id="UP000762676"/>
    </source>
</evidence>
<sequence>MITVSSANKGKRALAVDQYNAIAQLTPRLNIIGSDLWDVHVQGHSSLPPPISLANVQGPGIAAAAAGDGIRWLLLGRLCWSACTRSSTGCCP</sequence>
<dbReference type="EMBL" id="BMAT01004166">
    <property type="protein sequence ID" value="GFR69645.1"/>
    <property type="molecule type" value="Genomic_DNA"/>
</dbReference>
<gene>
    <name evidence="1" type="ORF">ElyMa_002055100</name>
</gene>
<organism evidence="1 2">
    <name type="scientific">Elysia marginata</name>
    <dbReference type="NCBI Taxonomy" id="1093978"/>
    <lineage>
        <taxon>Eukaryota</taxon>
        <taxon>Metazoa</taxon>
        <taxon>Spiralia</taxon>
        <taxon>Lophotrochozoa</taxon>
        <taxon>Mollusca</taxon>
        <taxon>Gastropoda</taxon>
        <taxon>Heterobranchia</taxon>
        <taxon>Euthyneura</taxon>
        <taxon>Panpulmonata</taxon>
        <taxon>Sacoglossa</taxon>
        <taxon>Placobranchoidea</taxon>
        <taxon>Plakobranchidae</taxon>
        <taxon>Elysia</taxon>
    </lineage>
</organism>
<keyword evidence="2" id="KW-1185">Reference proteome</keyword>
<reference evidence="1 2" key="1">
    <citation type="journal article" date="2021" name="Elife">
        <title>Chloroplast acquisition without the gene transfer in kleptoplastic sea slugs, Plakobranchus ocellatus.</title>
        <authorList>
            <person name="Maeda T."/>
            <person name="Takahashi S."/>
            <person name="Yoshida T."/>
            <person name="Shimamura S."/>
            <person name="Takaki Y."/>
            <person name="Nagai Y."/>
            <person name="Toyoda A."/>
            <person name="Suzuki Y."/>
            <person name="Arimoto A."/>
            <person name="Ishii H."/>
            <person name="Satoh N."/>
            <person name="Nishiyama T."/>
            <person name="Hasebe M."/>
            <person name="Maruyama T."/>
            <person name="Minagawa J."/>
            <person name="Obokata J."/>
            <person name="Shigenobu S."/>
        </authorList>
    </citation>
    <scope>NUCLEOTIDE SEQUENCE [LARGE SCALE GENOMIC DNA]</scope>
</reference>
<comment type="caution">
    <text evidence="1">The sequence shown here is derived from an EMBL/GenBank/DDBJ whole genome shotgun (WGS) entry which is preliminary data.</text>
</comment>
<evidence type="ECO:0000313" key="1">
    <source>
        <dbReference type="EMBL" id="GFR69645.1"/>
    </source>
</evidence>
<name>A0AAV4F9L2_9GAST</name>
<protein>
    <submittedName>
        <fullName evidence="1">Uncharacterized protein</fullName>
    </submittedName>
</protein>
<dbReference type="AlphaFoldDB" id="A0AAV4F9L2"/>
<dbReference type="Proteomes" id="UP000762676">
    <property type="component" value="Unassembled WGS sequence"/>
</dbReference>
<proteinExistence type="predicted"/>
<accession>A0AAV4F9L2</accession>